<dbReference type="AlphaFoldDB" id="A0A091BR30"/>
<accession>A0A091BR30</accession>
<sequence length="48" mass="5801">MDTVYFENVLTIRTYHELRDSVKTTQEGIRKREKAQKGFVYFCVKDKK</sequence>
<evidence type="ECO:0000313" key="2">
    <source>
        <dbReference type="Proteomes" id="UP000029382"/>
    </source>
</evidence>
<protein>
    <submittedName>
        <fullName evidence="1">Uncharacterized protein</fullName>
    </submittedName>
</protein>
<gene>
    <name evidence="1" type="ORF">H702_08700</name>
</gene>
<dbReference type="Proteomes" id="UP000029382">
    <property type="component" value="Unassembled WGS sequence"/>
</dbReference>
<comment type="caution">
    <text evidence="1">The sequence shown here is derived from an EMBL/GenBank/DDBJ whole genome shotgun (WGS) entry which is preliminary data.</text>
</comment>
<proteinExistence type="predicted"/>
<dbReference type="EMBL" id="AUZH01000027">
    <property type="protein sequence ID" value="KFN87179.1"/>
    <property type="molecule type" value="Genomic_DNA"/>
</dbReference>
<organism evidence="1 2">
    <name type="scientific">Streptococcus equinus JB1</name>
    <dbReference type="NCBI Taxonomy" id="1294274"/>
    <lineage>
        <taxon>Bacteria</taxon>
        <taxon>Bacillati</taxon>
        <taxon>Bacillota</taxon>
        <taxon>Bacilli</taxon>
        <taxon>Lactobacillales</taxon>
        <taxon>Streptococcaceae</taxon>
        <taxon>Streptococcus</taxon>
    </lineage>
</organism>
<evidence type="ECO:0000313" key="1">
    <source>
        <dbReference type="EMBL" id="KFN87179.1"/>
    </source>
</evidence>
<name>A0A091BR30_STREI</name>
<reference evidence="1 2" key="1">
    <citation type="journal article" date="2014" name="Genome Announc.">
        <title>Draft Genome Sequences of Streptococcus bovis Strains ATCC 33317 and JB1.</title>
        <authorList>
            <person name="Benahmed F.H."/>
            <person name="Gopinath G.R."/>
            <person name="Harbottle H."/>
            <person name="Cotta M.A."/>
            <person name="Luo Y."/>
            <person name="Henderson C."/>
            <person name="Teri P."/>
            <person name="Soppet D."/>
            <person name="Rasmussen M."/>
            <person name="Whitehead T.R."/>
            <person name="Davidson M."/>
        </authorList>
    </citation>
    <scope>NUCLEOTIDE SEQUENCE [LARGE SCALE GENOMIC DNA]</scope>
    <source>
        <strain evidence="1 2">JB1</strain>
    </source>
</reference>